<dbReference type="PROSITE" id="PS51462">
    <property type="entry name" value="NUDIX"/>
    <property type="match status" value="1"/>
</dbReference>
<dbReference type="InterPro" id="IPR020084">
    <property type="entry name" value="NUDIX_hydrolase_CS"/>
</dbReference>
<sequence>MTKRTEQEEQIYYETEASEQEFLEWYRTKEHKKYERPSVTIDNVMLAYNREEDALKILLIKRKAHPYKGCWALPGGFVNPNESTDKGCLRETFEETGVQLKESNIEQLYTFSTPNRDPRDWVITVSYIAFLNQEALKAGDDASEAAWFDITLTEGFALLHHQMENIDLNIGAETTSAASTGNLAFDHEKIISTAIKRIIGKMYYQPRLLTLLGESFTIAEARKVYAKFLGVPYQTLDHSNFKKDLLKFLKEVDERPTGVGRPSKFYALDIPYLK</sequence>
<dbReference type="SUPFAM" id="SSF55811">
    <property type="entry name" value="Nudix"/>
    <property type="match status" value="1"/>
</dbReference>
<dbReference type="Gene3D" id="1.10.10.10">
    <property type="entry name" value="Winged helix-like DNA-binding domain superfamily/Winged helix DNA-binding domain"/>
    <property type="match status" value="1"/>
</dbReference>
<feature type="domain" description="Nudix hydrolase" evidence="2">
    <location>
        <begin position="38"/>
        <end position="172"/>
    </location>
</feature>
<gene>
    <name evidence="3" type="ORF">CNY62_00545</name>
</gene>
<dbReference type="GO" id="GO:0016787">
    <property type="term" value="F:hydrolase activity"/>
    <property type="evidence" value="ECO:0007669"/>
    <property type="project" value="UniProtKB-KW"/>
</dbReference>
<dbReference type="OrthoDB" id="9786141at2"/>
<dbReference type="InterPro" id="IPR000086">
    <property type="entry name" value="NUDIX_hydrolase_dom"/>
</dbReference>
<dbReference type="Proteomes" id="UP000243591">
    <property type="component" value="Chromosome"/>
</dbReference>
<dbReference type="SUPFAM" id="SSF46785">
    <property type="entry name" value="Winged helix' DNA-binding domain"/>
    <property type="match status" value="1"/>
</dbReference>
<dbReference type="InterPro" id="IPR036390">
    <property type="entry name" value="WH_DNA-bd_sf"/>
</dbReference>
<name>A0A1D2K2P5_BROTH</name>
<dbReference type="Pfam" id="PF00293">
    <property type="entry name" value="NUDIX"/>
    <property type="match status" value="1"/>
</dbReference>
<evidence type="ECO:0000313" key="4">
    <source>
        <dbReference type="Proteomes" id="UP000243591"/>
    </source>
</evidence>
<accession>A0A1D2K2P5</accession>
<dbReference type="PROSITE" id="PS00893">
    <property type="entry name" value="NUDIX_BOX"/>
    <property type="match status" value="1"/>
</dbReference>
<dbReference type="RefSeq" id="WP_069125508.1">
    <property type="nucleotide sequence ID" value="NZ_CP023483.1"/>
</dbReference>
<dbReference type="PANTHER" id="PTHR43736:SF4">
    <property type="entry name" value="SLR1690 PROTEIN"/>
    <property type="match status" value="1"/>
</dbReference>
<evidence type="ECO:0000313" key="3">
    <source>
        <dbReference type="EMBL" id="ATF24982.1"/>
    </source>
</evidence>
<dbReference type="KEGG" id="bths:CNY62_00545"/>
<dbReference type="InterPro" id="IPR036388">
    <property type="entry name" value="WH-like_DNA-bd_sf"/>
</dbReference>
<organism evidence="3 4">
    <name type="scientific">Brochothrix thermosphacta</name>
    <name type="common">Microbacterium thermosphactum</name>
    <dbReference type="NCBI Taxonomy" id="2756"/>
    <lineage>
        <taxon>Bacteria</taxon>
        <taxon>Bacillati</taxon>
        <taxon>Bacillota</taxon>
        <taxon>Bacilli</taxon>
        <taxon>Bacillales</taxon>
        <taxon>Listeriaceae</taxon>
        <taxon>Brochothrix</taxon>
    </lineage>
</organism>
<keyword evidence="4" id="KW-1185">Reference proteome</keyword>
<keyword evidence="1 3" id="KW-0378">Hydrolase</keyword>
<reference evidence="3 4" key="1">
    <citation type="submission" date="2017-09" db="EMBL/GenBank/DDBJ databases">
        <title>Complete Genome Sequences of Two Strains of the Meat Spoilage Bacterium Brochothrix thermosphacta Isolated from Ground Chicken.</title>
        <authorList>
            <person name="Paoli G.C."/>
            <person name="Wijey C."/>
            <person name="Chen C.-Y."/>
            <person name="Nguyen L."/>
            <person name="Yan X."/>
            <person name="Irwin P.L."/>
        </authorList>
    </citation>
    <scope>NUCLEOTIDE SEQUENCE [LARGE SCALE GENOMIC DNA]</scope>
    <source>
        <strain evidence="3 4">BI</strain>
    </source>
</reference>
<dbReference type="Gene3D" id="3.90.79.10">
    <property type="entry name" value="Nucleoside Triphosphate Pyrophosphohydrolase"/>
    <property type="match status" value="1"/>
</dbReference>
<dbReference type="STRING" id="2756.BFR44_02785"/>
<dbReference type="Pfam" id="PF21906">
    <property type="entry name" value="WHD_NrtR"/>
    <property type="match status" value="1"/>
</dbReference>
<protein>
    <submittedName>
        <fullName evidence="3">NUDIX hydrolase</fullName>
    </submittedName>
</protein>
<dbReference type="Gene3D" id="1.10.287.1030">
    <property type="entry name" value="Nudix-associated domain"/>
    <property type="match status" value="1"/>
</dbReference>
<dbReference type="InterPro" id="IPR015797">
    <property type="entry name" value="NUDIX_hydrolase-like_dom_sf"/>
</dbReference>
<dbReference type="AlphaFoldDB" id="A0A1D2K2P5"/>
<proteinExistence type="predicted"/>
<evidence type="ECO:0000259" key="2">
    <source>
        <dbReference type="PROSITE" id="PS51462"/>
    </source>
</evidence>
<dbReference type="EMBL" id="CP023483">
    <property type="protein sequence ID" value="ATF24982.1"/>
    <property type="molecule type" value="Genomic_DNA"/>
</dbReference>
<dbReference type="PANTHER" id="PTHR43736">
    <property type="entry name" value="ADP-RIBOSE PYROPHOSPHATASE"/>
    <property type="match status" value="1"/>
</dbReference>
<dbReference type="CDD" id="cd18873">
    <property type="entry name" value="NUDIX_NadM_like"/>
    <property type="match status" value="1"/>
</dbReference>
<evidence type="ECO:0000256" key="1">
    <source>
        <dbReference type="ARBA" id="ARBA00022801"/>
    </source>
</evidence>
<dbReference type="InterPro" id="IPR054105">
    <property type="entry name" value="WHD_NrtR"/>
</dbReference>